<evidence type="ECO:0000313" key="2">
    <source>
        <dbReference type="EMBL" id="KAF3765330.1"/>
    </source>
</evidence>
<feature type="non-terminal residue" evidence="2">
    <location>
        <position position="128"/>
    </location>
</feature>
<keyword evidence="3" id="KW-1185">Reference proteome</keyword>
<dbReference type="AlphaFoldDB" id="A0A9P4Y383"/>
<comment type="caution">
    <text evidence="2">The sequence shown here is derived from an EMBL/GenBank/DDBJ whole genome shotgun (WGS) entry which is preliminary data.</text>
</comment>
<organism evidence="2 3">
    <name type="scientific">Cryphonectria parasitica (strain ATCC 38755 / EP155)</name>
    <dbReference type="NCBI Taxonomy" id="660469"/>
    <lineage>
        <taxon>Eukaryota</taxon>
        <taxon>Fungi</taxon>
        <taxon>Dikarya</taxon>
        <taxon>Ascomycota</taxon>
        <taxon>Pezizomycotina</taxon>
        <taxon>Sordariomycetes</taxon>
        <taxon>Sordariomycetidae</taxon>
        <taxon>Diaporthales</taxon>
        <taxon>Cryphonectriaceae</taxon>
        <taxon>Cryphonectria-Endothia species complex</taxon>
        <taxon>Cryphonectria</taxon>
    </lineage>
</organism>
<proteinExistence type="predicted"/>
<sequence>MVHYCVDAQEVQYSPRFSTSFFAVTACEISSGVTKLSSTELFLETHQNPPGHIVPEKCIPDGQSKNEPSRPCPGSRSSGLQLVISSYDTFIPPCTFYPVENNVVIHPRAARPQSTRVYAKVQYILLRK</sequence>
<dbReference type="EMBL" id="MU032347">
    <property type="protein sequence ID" value="KAF3765330.1"/>
    <property type="molecule type" value="Genomic_DNA"/>
</dbReference>
<protein>
    <submittedName>
        <fullName evidence="2">Uncharacterized protein</fullName>
    </submittedName>
</protein>
<dbReference type="RefSeq" id="XP_040776291.1">
    <property type="nucleotide sequence ID" value="XM_040914950.1"/>
</dbReference>
<evidence type="ECO:0000313" key="3">
    <source>
        <dbReference type="Proteomes" id="UP000803844"/>
    </source>
</evidence>
<dbReference type="GeneID" id="63832079"/>
<evidence type="ECO:0000256" key="1">
    <source>
        <dbReference type="SAM" id="MobiDB-lite"/>
    </source>
</evidence>
<reference evidence="2" key="1">
    <citation type="journal article" date="2020" name="Phytopathology">
        <title>Genome sequence of the chestnut blight fungus Cryphonectria parasitica EP155: A fundamental resource for an archetypical invasive plant pathogen.</title>
        <authorList>
            <person name="Crouch J.A."/>
            <person name="Dawe A."/>
            <person name="Aerts A."/>
            <person name="Barry K."/>
            <person name="Churchill A.C.L."/>
            <person name="Grimwood J."/>
            <person name="Hillman B."/>
            <person name="Milgroom M.G."/>
            <person name="Pangilinan J."/>
            <person name="Smith M."/>
            <person name="Salamov A."/>
            <person name="Schmutz J."/>
            <person name="Yadav J."/>
            <person name="Grigoriev I.V."/>
            <person name="Nuss D."/>
        </authorList>
    </citation>
    <scope>NUCLEOTIDE SEQUENCE</scope>
    <source>
        <strain evidence="2">EP155</strain>
    </source>
</reference>
<feature type="region of interest" description="Disordered" evidence="1">
    <location>
        <begin position="52"/>
        <end position="78"/>
    </location>
</feature>
<name>A0A9P4Y383_CRYP1</name>
<accession>A0A9P4Y383</accession>
<gene>
    <name evidence="2" type="ORF">M406DRAFT_101282</name>
</gene>
<dbReference type="Proteomes" id="UP000803844">
    <property type="component" value="Unassembled WGS sequence"/>
</dbReference>